<keyword evidence="3 10" id="KW-0436">Ligase</keyword>
<dbReference type="Gene3D" id="1.10.240.10">
    <property type="entry name" value="Tyrosyl-Transfer RNA Synthetase"/>
    <property type="match status" value="1"/>
</dbReference>
<organism evidence="11 12">
    <name type="scientific">Candidatus Johnevansia muelleri</name>
    <dbReference type="NCBI Taxonomy" id="1495769"/>
    <lineage>
        <taxon>Bacteria</taxon>
        <taxon>Pseudomonadati</taxon>
        <taxon>Pseudomonadota</taxon>
        <taxon>Gammaproteobacteria</taxon>
        <taxon>Candidatus Johnevansiales</taxon>
        <taxon>Candidatus Johnevansiaceae</taxon>
        <taxon>Candidatus Johnevansia</taxon>
    </lineage>
</organism>
<dbReference type="GO" id="GO:0005524">
    <property type="term" value="F:ATP binding"/>
    <property type="evidence" value="ECO:0007669"/>
    <property type="project" value="UniProtKB-KW"/>
</dbReference>
<dbReference type="EC" id="6.1.1.2" evidence="2 9"/>
<evidence type="ECO:0000256" key="8">
    <source>
        <dbReference type="ARBA" id="ARBA00049929"/>
    </source>
</evidence>
<dbReference type="InterPro" id="IPR002305">
    <property type="entry name" value="aa-tRNA-synth_Ic"/>
</dbReference>
<dbReference type="KEGG" id="eme:CEM_306"/>
<dbReference type="Gene3D" id="3.40.50.620">
    <property type="entry name" value="HUPs"/>
    <property type="match status" value="1"/>
</dbReference>
<proteinExistence type="inferred from homology"/>
<keyword evidence="4 10" id="KW-0547">Nucleotide-binding</keyword>
<evidence type="ECO:0000256" key="3">
    <source>
        <dbReference type="ARBA" id="ARBA00022598"/>
    </source>
</evidence>
<reference evidence="12" key="1">
    <citation type="submission" date="2014-07" db="EMBL/GenBank/DDBJ databases">
        <authorList>
            <person name="Santos-Garcia D."/>
        </authorList>
    </citation>
    <scope>NUCLEOTIDE SEQUENCE [LARGE SCALE GENOMIC DNA]</scope>
</reference>
<dbReference type="InterPro" id="IPR014729">
    <property type="entry name" value="Rossmann-like_a/b/a_fold"/>
</dbReference>
<dbReference type="InterPro" id="IPR002306">
    <property type="entry name" value="Trp-tRNA-ligase"/>
</dbReference>
<evidence type="ECO:0000256" key="10">
    <source>
        <dbReference type="RuleBase" id="RU363036"/>
    </source>
</evidence>
<keyword evidence="12" id="KW-1185">Reference proteome</keyword>
<dbReference type="GO" id="GO:0005829">
    <property type="term" value="C:cytosol"/>
    <property type="evidence" value="ECO:0007669"/>
    <property type="project" value="TreeGrafter"/>
</dbReference>
<evidence type="ECO:0000313" key="11">
    <source>
        <dbReference type="EMBL" id="CDZ16558.1"/>
    </source>
</evidence>
<sequence>MKKYKILTGIMTTGTPHLGNYIGAIKSAIKVSKNNNIKSFFFLADLHALIKLYDSYKINRSLLEISATLLALGLNTKNTIFYRQLDVPEITEIMWILSCVCAKGLMNRAHAYKAAVINNKNLKYYDIDNKINMGLYNYPILMAADILLFNVNYVLVGIDQIQHIEIARDIAIRFNYIYNEKCFLLPKALINKNINLINGIDGQKMSKSYNNTIPIFCTELELKNYIRKIKTNSLAPGTPKNHNNCTLFEIFKAFANNNEINYLKNCYYEGISWIEIKILVFEYLNKILIEPRKKYNYLLNNPNYIQNLFKIGSEKARLEIAPLVYRLRNVTGLGNFKKN</sequence>
<name>A0A078KEF8_9GAMM</name>
<keyword evidence="6 10" id="KW-0648">Protein biosynthesis</keyword>
<protein>
    <recommendedName>
        <fullName evidence="2 9">Tryptophan--tRNA ligase</fullName>
        <ecNumber evidence="2 9">6.1.1.2</ecNumber>
    </recommendedName>
</protein>
<dbReference type="PANTHER" id="PTHR43766">
    <property type="entry name" value="TRYPTOPHAN--TRNA LIGASE, MITOCHONDRIAL"/>
    <property type="match status" value="1"/>
</dbReference>
<dbReference type="STRING" id="1495769.CEM_306"/>
<dbReference type="Proteomes" id="UP000032420">
    <property type="component" value="Chromosome I"/>
</dbReference>
<keyword evidence="7 10" id="KW-0030">Aminoacyl-tRNA synthetase</keyword>
<evidence type="ECO:0000256" key="6">
    <source>
        <dbReference type="ARBA" id="ARBA00022917"/>
    </source>
</evidence>
<evidence type="ECO:0000256" key="9">
    <source>
        <dbReference type="NCBIfam" id="TIGR00233"/>
    </source>
</evidence>
<evidence type="ECO:0000256" key="4">
    <source>
        <dbReference type="ARBA" id="ARBA00022741"/>
    </source>
</evidence>
<dbReference type="PANTHER" id="PTHR43766:SF1">
    <property type="entry name" value="TRYPTOPHAN--TRNA LIGASE, MITOCHONDRIAL"/>
    <property type="match status" value="1"/>
</dbReference>
<accession>A0A078KEF8</accession>
<dbReference type="HOGENOM" id="CLU_029244_5_0_6"/>
<evidence type="ECO:0000256" key="1">
    <source>
        <dbReference type="ARBA" id="ARBA00005594"/>
    </source>
</evidence>
<dbReference type="InterPro" id="IPR050203">
    <property type="entry name" value="Trp-tRNA_synthetase"/>
</dbReference>
<dbReference type="NCBIfam" id="TIGR00233">
    <property type="entry name" value="trpS"/>
    <property type="match status" value="1"/>
</dbReference>
<dbReference type="GO" id="GO:0004830">
    <property type="term" value="F:tryptophan-tRNA ligase activity"/>
    <property type="evidence" value="ECO:0007669"/>
    <property type="project" value="UniProtKB-UniRule"/>
</dbReference>
<dbReference type="OrthoDB" id="9801042at2"/>
<evidence type="ECO:0000256" key="5">
    <source>
        <dbReference type="ARBA" id="ARBA00022840"/>
    </source>
</evidence>
<dbReference type="AlphaFoldDB" id="A0A078KEF8"/>
<evidence type="ECO:0000256" key="2">
    <source>
        <dbReference type="ARBA" id="ARBA00013161"/>
    </source>
</evidence>
<dbReference type="SUPFAM" id="SSF52374">
    <property type="entry name" value="Nucleotidylyl transferase"/>
    <property type="match status" value="1"/>
</dbReference>
<gene>
    <name evidence="11" type="primary">trpS</name>
    <name evidence="11" type="ORF">CEM_306</name>
</gene>
<dbReference type="Pfam" id="PF00579">
    <property type="entry name" value="tRNA-synt_1b"/>
    <property type="match status" value="1"/>
</dbReference>
<comment type="similarity">
    <text evidence="1 10">Belongs to the class-I aminoacyl-tRNA synthetase family.</text>
</comment>
<comment type="catalytic activity">
    <reaction evidence="8">
        <text>tRNA(Trp) + L-tryptophan + ATP = L-tryptophyl-tRNA(Trp) + AMP + diphosphate + H(+)</text>
        <dbReference type="Rhea" id="RHEA:24080"/>
        <dbReference type="Rhea" id="RHEA-COMP:9671"/>
        <dbReference type="Rhea" id="RHEA-COMP:9705"/>
        <dbReference type="ChEBI" id="CHEBI:15378"/>
        <dbReference type="ChEBI" id="CHEBI:30616"/>
        <dbReference type="ChEBI" id="CHEBI:33019"/>
        <dbReference type="ChEBI" id="CHEBI:57912"/>
        <dbReference type="ChEBI" id="CHEBI:78442"/>
        <dbReference type="ChEBI" id="CHEBI:78535"/>
        <dbReference type="ChEBI" id="CHEBI:456215"/>
        <dbReference type="EC" id="6.1.1.2"/>
    </reaction>
</comment>
<evidence type="ECO:0000256" key="7">
    <source>
        <dbReference type="ARBA" id="ARBA00023146"/>
    </source>
</evidence>
<keyword evidence="5 10" id="KW-0067">ATP-binding</keyword>
<dbReference type="EMBL" id="LM655252">
    <property type="protein sequence ID" value="CDZ16558.1"/>
    <property type="molecule type" value="Genomic_DNA"/>
</dbReference>
<dbReference type="GO" id="GO:0006436">
    <property type="term" value="P:tryptophanyl-tRNA aminoacylation"/>
    <property type="evidence" value="ECO:0007669"/>
    <property type="project" value="UniProtKB-UniRule"/>
</dbReference>
<dbReference type="PATRIC" id="fig|1495769.3.peg.280"/>
<dbReference type="PRINTS" id="PR01039">
    <property type="entry name" value="TRNASYNTHTRP"/>
</dbReference>
<dbReference type="FunFam" id="1.10.240.10:FF:000005">
    <property type="entry name" value="Tryptophan--tRNA ligase"/>
    <property type="match status" value="1"/>
</dbReference>
<evidence type="ECO:0000313" key="12">
    <source>
        <dbReference type="Proteomes" id="UP000032420"/>
    </source>
</evidence>